<keyword evidence="3" id="KW-1185">Reference proteome</keyword>
<proteinExistence type="predicted"/>
<protein>
    <submittedName>
        <fullName evidence="2">Uncharacterized protein</fullName>
    </submittedName>
</protein>
<evidence type="ECO:0000313" key="3">
    <source>
        <dbReference type="Proteomes" id="UP000192247"/>
    </source>
</evidence>
<organism evidence="2 3">
    <name type="scientific">Tropilaelaps mercedesae</name>
    <dbReference type="NCBI Taxonomy" id="418985"/>
    <lineage>
        <taxon>Eukaryota</taxon>
        <taxon>Metazoa</taxon>
        <taxon>Ecdysozoa</taxon>
        <taxon>Arthropoda</taxon>
        <taxon>Chelicerata</taxon>
        <taxon>Arachnida</taxon>
        <taxon>Acari</taxon>
        <taxon>Parasitiformes</taxon>
        <taxon>Mesostigmata</taxon>
        <taxon>Gamasina</taxon>
        <taxon>Dermanyssoidea</taxon>
        <taxon>Laelapidae</taxon>
        <taxon>Tropilaelaps</taxon>
    </lineage>
</organism>
<name>A0A1V9XTC2_9ACAR</name>
<sequence length="407" mass="44576">MANATAVFPLRHQRSAHDVSSCSTQTDGATDEVSGAVESNLRRLGSTENRLPEELGTKQLSHGLSVTARPYESVKTKSQKTMVSAIQGTDDKRAVFVNGRLRQRHSTFAEDESNKATSGVPPSTLDPSRVFLCPPIRRFFEFGNSLGTPLERCAFIASTARVNAPVAMAKRIGRPNLHRRCSPANSYGAAMNIDKMVVAAVFERHAQSGHAGAAYTSPHSIFGSFSLQCESAHAVDVSDVVVTRCFFCHFRWCLSGRELSHLPMAHGADHLLRGKNVQPYAKRFKLFFEVTTDLGLSLREARLPSAFVISSGKRKRKNALISDPKSKIRFVPCTAGPSGPPHVTRDGQSFRFLGVCDSENLCSWRNNTNVESGYRRLPSTSKPADSKLQFVPRYGKNGDVALATRGH</sequence>
<accession>A0A1V9XTC2</accession>
<dbReference type="AlphaFoldDB" id="A0A1V9XTC2"/>
<comment type="caution">
    <text evidence="2">The sequence shown here is derived from an EMBL/GenBank/DDBJ whole genome shotgun (WGS) entry which is preliminary data.</text>
</comment>
<feature type="region of interest" description="Disordered" evidence="1">
    <location>
        <begin position="1"/>
        <end position="33"/>
    </location>
</feature>
<feature type="compositionally biased region" description="Polar residues" evidence="1">
    <location>
        <begin position="18"/>
        <end position="28"/>
    </location>
</feature>
<evidence type="ECO:0000256" key="1">
    <source>
        <dbReference type="SAM" id="MobiDB-lite"/>
    </source>
</evidence>
<gene>
    <name evidence="2" type="ORF">BIW11_03012</name>
</gene>
<dbReference type="Proteomes" id="UP000192247">
    <property type="component" value="Unassembled WGS sequence"/>
</dbReference>
<evidence type="ECO:0000313" key="2">
    <source>
        <dbReference type="EMBL" id="OQR76754.1"/>
    </source>
</evidence>
<dbReference type="InParanoid" id="A0A1V9XTC2"/>
<dbReference type="EMBL" id="MNPL01004430">
    <property type="protein sequence ID" value="OQR76754.1"/>
    <property type="molecule type" value="Genomic_DNA"/>
</dbReference>
<reference evidence="2 3" key="1">
    <citation type="journal article" date="2017" name="Gigascience">
        <title>Draft genome of the honey bee ectoparasitic mite, Tropilaelaps mercedesae, is shaped by the parasitic life history.</title>
        <authorList>
            <person name="Dong X."/>
            <person name="Armstrong S.D."/>
            <person name="Xia D."/>
            <person name="Makepeace B.L."/>
            <person name="Darby A.C."/>
            <person name="Kadowaki T."/>
        </authorList>
    </citation>
    <scope>NUCLEOTIDE SEQUENCE [LARGE SCALE GENOMIC DNA]</scope>
    <source>
        <strain evidence="2">Wuxi-XJTLU</strain>
    </source>
</reference>